<proteinExistence type="predicted"/>
<reference evidence="1 2" key="1">
    <citation type="journal article" date="2016" name="Genome Biol. Evol.">
        <title>Comparative Genomic Analyses of the Moraxella catarrhalis Serosensitive and Seroresistant Lineages Demonstrate Their Independent Evolution.</title>
        <authorList>
            <person name="Earl J.P."/>
            <person name="de Vries S.P."/>
            <person name="Ahmed A."/>
            <person name="Powell E."/>
            <person name="Schultz M.P."/>
            <person name="Hermans P.W."/>
            <person name="Hill D.J."/>
            <person name="Zhou Z."/>
            <person name="Constantinidou C.I."/>
            <person name="Hu F.Z."/>
            <person name="Bootsma H.J."/>
            <person name="Ehrlich G.D."/>
        </authorList>
    </citation>
    <scope>NUCLEOTIDE SEQUENCE [LARGE SCALE GENOMIC DNA]</scope>
    <source>
        <strain evidence="1 2">Z7574</strain>
    </source>
</reference>
<accession>A0A7Z1A4I8</accession>
<sequence>MLPYFKNFFCTKADKTLKNLQMFQLKIEKFSTCNNCH</sequence>
<dbReference type="Proteomes" id="UP000078446">
    <property type="component" value="Unassembled WGS sequence"/>
</dbReference>
<evidence type="ECO:0000313" key="1">
    <source>
        <dbReference type="EMBL" id="OAV01771.1"/>
    </source>
</evidence>
<comment type="caution">
    <text evidence="1">The sequence shown here is derived from an EMBL/GenBank/DDBJ whole genome shotgun (WGS) entry which is preliminary data.</text>
</comment>
<dbReference type="EMBL" id="LXHE01000002">
    <property type="protein sequence ID" value="OAV01771.1"/>
    <property type="molecule type" value="Genomic_DNA"/>
</dbReference>
<dbReference type="AlphaFoldDB" id="A0A7Z1A4I8"/>
<protein>
    <submittedName>
        <fullName evidence="1">Uncharacterized protein</fullName>
    </submittedName>
</protein>
<evidence type="ECO:0000313" key="2">
    <source>
        <dbReference type="Proteomes" id="UP000078446"/>
    </source>
</evidence>
<name>A0A7Z1A4I8_MORCA</name>
<gene>
    <name evidence="1" type="ORF">AO382_0137</name>
</gene>
<organism evidence="1 2">
    <name type="scientific">Moraxella catarrhalis</name>
    <name type="common">Branhamella catarrhalis</name>
    <dbReference type="NCBI Taxonomy" id="480"/>
    <lineage>
        <taxon>Bacteria</taxon>
        <taxon>Pseudomonadati</taxon>
        <taxon>Pseudomonadota</taxon>
        <taxon>Gammaproteobacteria</taxon>
        <taxon>Moraxellales</taxon>
        <taxon>Moraxellaceae</taxon>
        <taxon>Moraxella</taxon>
    </lineage>
</organism>